<comment type="caution">
    <text evidence="4">The sequence shown here is derived from an EMBL/GenBank/DDBJ whole genome shotgun (WGS) entry which is preliminary data.</text>
</comment>
<dbReference type="InterPro" id="IPR001878">
    <property type="entry name" value="Znf_CCHC"/>
</dbReference>
<protein>
    <recommendedName>
        <fullName evidence="3">CCHC-type domain-containing protein</fullName>
    </recommendedName>
</protein>
<name>A0ABD2Y9E8_9GENT</name>
<dbReference type="Proteomes" id="UP001630127">
    <property type="component" value="Unassembled WGS sequence"/>
</dbReference>
<evidence type="ECO:0000259" key="3">
    <source>
        <dbReference type="PROSITE" id="PS50158"/>
    </source>
</evidence>
<evidence type="ECO:0000256" key="1">
    <source>
        <dbReference type="PROSITE-ProRule" id="PRU00047"/>
    </source>
</evidence>
<keyword evidence="1" id="KW-0863">Zinc-finger</keyword>
<feature type="domain" description="CCHC-type" evidence="3">
    <location>
        <begin position="52"/>
        <end position="65"/>
    </location>
</feature>
<feature type="compositionally biased region" description="Basic and acidic residues" evidence="2">
    <location>
        <begin position="89"/>
        <end position="105"/>
    </location>
</feature>
<dbReference type="PANTHER" id="PTHR47074:SF48">
    <property type="entry name" value="POLYNUCLEOTIDYL TRANSFERASE, RIBONUCLEASE H-LIKE SUPERFAMILY PROTEIN"/>
    <property type="match status" value="1"/>
</dbReference>
<dbReference type="Gene3D" id="3.30.420.10">
    <property type="entry name" value="Ribonuclease H-like superfamily/Ribonuclease H"/>
    <property type="match status" value="1"/>
</dbReference>
<proteinExistence type="predicted"/>
<keyword evidence="1" id="KW-0862">Zinc</keyword>
<gene>
    <name evidence="4" type="ORF">ACH5RR_037481</name>
</gene>
<dbReference type="CDD" id="cd06222">
    <property type="entry name" value="RNase_H_like"/>
    <property type="match status" value="1"/>
</dbReference>
<reference evidence="4 5" key="1">
    <citation type="submission" date="2024-11" db="EMBL/GenBank/DDBJ databases">
        <title>A near-complete genome assembly of Cinchona calisaya.</title>
        <authorList>
            <person name="Lian D.C."/>
            <person name="Zhao X.W."/>
            <person name="Wei L."/>
        </authorList>
    </citation>
    <scope>NUCLEOTIDE SEQUENCE [LARGE SCALE GENOMIC DNA]</scope>
    <source>
        <tissue evidence="4">Nenye</tissue>
    </source>
</reference>
<keyword evidence="5" id="KW-1185">Reference proteome</keyword>
<dbReference type="InterPro" id="IPR025836">
    <property type="entry name" value="Zn_knuckle_CX2CX4HX4C"/>
</dbReference>
<dbReference type="Pfam" id="PF14392">
    <property type="entry name" value="zf-CCHC_4"/>
    <property type="match status" value="1"/>
</dbReference>
<dbReference type="Pfam" id="PF13456">
    <property type="entry name" value="RVT_3"/>
    <property type="match status" value="1"/>
</dbReference>
<accession>A0ABD2Y9E8</accession>
<dbReference type="InterPro" id="IPR044730">
    <property type="entry name" value="RNase_H-like_dom_plant"/>
</dbReference>
<feature type="compositionally biased region" description="Polar residues" evidence="2">
    <location>
        <begin position="113"/>
        <end position="123"/>
    </location>
</feature>
<dbReference type="AlphaFoldDB" id="A0ABD2Y9E8"/>
<organism evidence="4 5">
    <name type="scientific">Cinchona calisaya</name>
    <dbReference type="NCBI Taxonomy" id="153742"/>
    <lineage>
        <taxon>Eukaryota</taxon>
        <taxon>Viridiplantae</taxon>
        <taxon>Streptophyta</taxon>
        <taxon>Embryophyta</taxon>
        <taxon>Tracheophyta</taxon>
        <taxon>Spermatophyta</taxon>
        <taxon>Magnoliopsida</taxon>
        <taxon>eudicotyledons</taxon>
        <taxon>Gunneridae</taxon>
        <taxon>Pentapetalae</taxon>
        <taxon>asterids</taxon>
        <taxon>lamiids</taxon>
        <taxon>Gentianales</taxon>
        <taxon>Rubiaceae</taxon>
        <taxon>Cinchonoideae</taxon>
        <taxon>Cinchoneae</taxon>
        <taxon>Cinchona</taxon>
    </lineage>
</organism>
<evidence type="ECO:0000313" key="5">
    <source>
        <dbReference type="Proteomes" id="UP001630127"/>
    </source>
</evidence>
<dbReference type="InterPro" id="IPR052929">
    <property type="entry name" value="RNase_H-like_EbsB-rel"/>
</dbReference>
<dbReference type="InterPro" id="IPR002156">
    <property type="entry name" value="RNaseH_domain"/>
</dbReference>
<evidence type="ECO:0000256" key="2">
    <source>
        <dbReference type="SAM" id="MobiDB-lite"/>
    </source>
</evidence>
<dbReference type="PANTHER" id="PTHR47074">
    <property type="entry name" value="BNAC02G40300D PROTEIN"/>
    <property type="match status" value="1"/>
</dbReference>
<dbReference type="GO" id="GO:0008270">
    <property type="term" value="F:zinc ion binding"/>
    <property type="evidence" value="ECO:0007669"/>
    <property type="project" value="UniProtKB-KW"/>
</dbReference>
<dbReference type="InterPro" id="IPR036397">
    <property type="entry name" value="RNaseH_sf"/>
</dbReference>
<evidence type="ECO:0000313" key="4">
    <source>
        <dbReference type="EMBL" id="KAL3503032.1"/>
    </source>
</evidence>
<sequence>MERGIEDIAWGKFLWIQVEIDTGRPLRRVRKMNVDGKKCWLGLKYERLPKFCYFCGRLGHGEKDCELRLSTGLQMCVNPQYGDWLRAREGTERRDASKSSDRNAVSDKGGSNRPPQTGPGSSSLVEANWAKKVVDVITAEAIDHNEYSKWNYWGLENLRVVRELRELIRSESSFLVFIVETKCGRIRMDEIKDSRVMYGVFVPAKGKFGGLALWWKKTISVSLVGYNERFIDVEEVVVIKQIPLGRQGNPDKLVWHYTKNGQFSVKSSCHLIMDTEDLLKTVVEGSSGENNRWAKGGGEVRLLLWVLWSHRNRVIFEKRWGKLEYIVSWAEGILEDFSGANENGKVGVPRRVMFLDGSNQKRSFSSPMLGELWATKERVVAAIKRGYDRVISEGDATEVIKALQGVEEDLSEFEVVVEDIKKDLMQLGHVEFSWMARKNNIMAHRLAKYAIEHKRIQVWSEEIPSFLDEDV</sequence>
<feature type="region of interest" description="Disordered" evidence="2">
    <location>
        <begin position="89"/>
        <end position="123"/>
    </location>
</feature>
<keyword evidence="1" id="KW-0479">Metal-binding</keyword>
<dbReference type="EMBL" id="JBJUIK010000015">
    <property type="protein sequence ID" value="KAL3503032.1"/>
    <property type="molecule type" value="Genomic_DNA"/>
</dbReference>
<dbReference type="PROSITE" id="PS50158">
    <property type="entry name" value="ZF_CCHC"/>
    <property type="match status" value="1"/>
</dbReference>